<feature type="transmembrane region" description="Helical" evidence="7">
    <location>
        <begin position="140"/>
        <end position="159"/>
    </location>
</feature>
<dbReference type="PANTHER" id="PTHR43744">
    <property type="entry name" value="ABC TRANSPORTER PERMEASE PROTEIN MG189-RELATED-RELATED"/>
    <property type="match status" value="1"/>
</dbReference>
<evidence type="ECO:0000256" key="1">
    <source>
        <dbReference type="ARBA" id="ARBA00004651"/>
    </source>
</evidence>
<evidence type="ECO:0000256" key="6">
    <source>
        <dbReference type="ARBA" id="ARBA00023136"/>
    </source>
</evidence>
<keyword evidence="4 7" id="KW-0812">Transmembrane</keyword>
<dbReference type="InterPro" id="IPR000515">
    <property type="entry name" value="MetI-like"/>
</dbReference>
<dbReference type="EMBL" id="CAFBPH010000094">
    <property type="protein sequence ID" value="CAB5012854.1"/>
    <property type="molecule type" value="Genomic_DNA"/>
</dbReference>
<proteinExistence type="predicted"/>
<sequence length="278" mass="30170">MKALIYKFFAQLGVWGWTVLVLIPFFFIMLFGTKDTTDIYGKPLSLLYKPNWSNFSGAWNAGPDEGTIGVWFINTGLLVTTALFVSLIVAVPAAYFTIFLPPKANRRVMVTVLAGTVVPTILLVIPYFKAYNQFGMLNKPIAAGVAYGVLAIPTTFLLMNRFFLDFPREVLEAGLLDGLSNSKIFRKLVLPLSVGQIVSVGILTLIWAWGDSQIAIVLLQSQSAQPISVGMLSFAADFTTNLGATFAGLSMAAIPPVILYVILSKYVTKGIALGGITK</sequence>
<dbReference type="GO" id="GO:0005886">
    <property type="term" value="C:plasma membrane"/>
    <property type="evidence" value="ECO:0007669"/>
    <property type="project" value="UniProtKB-SubCell"/>
</dbReference>
<evidence type="ECO:0000313" key="10">
    <source>
        <dbReference type="EMBL" id="CAB4674649.1"/>
    </source>
</evidence>
<evidence type="ECO:0000313" key="9">
    <source>
        <dbReference type="EMBL" id="CAB4534354.1"/>
    </source>
</evidence>
<evidence type="ECO:0000313" key="11">
    <source>
        <dbReference type="EMBL" id="CAB4821499.1"/>
    </source>
</evidence>
<dbReference type="CDD" id="cd06261">
    <property type="entry name" value="TM_PBP2"/>
    <property type="match status" value="1"/>
</dbReference>
<gene>
    <name evidence="9" type="ORF">UFOPK1438_00113</name>
    <name evidence="10" type="ORF">UFOPK2329_00680</name>
    <name evidence="11" type="ORF">UFOPK3166_00382</name>
    <name evidence="12" type="ORF">UFOPK4035_00649</name>
    <name evidence="13" type="ORF">UFOPK4087_00533</name>
</gene>
<dbReference type="Gene3D" id="1.10.3720.10">
    <property type="entry name" value="MetI-like"/>
    <property type="match status" value="1"/>
</dbReference>
<feature type="transmembrane region" description="Helical" evidence="7">
    <location>
        <begin position="108"/>
        <end position="128"/>
    </location>
</feature>
<evidence type="ECO:0000256" key="7">
    <source>
        <dbReference type="SAM" id="Phobius"/>
    </source>
</evidence>
<keyword evidence="2" id="KW-0813">Transport</keyword>
<dbReference type="EMBL" id="CAEZSM010000006">
    <property type="protein sequence ID" value="CAB4534354.1"/>
    <property type="molecule type" value="Genomic_DNA"/>
</dbReference>
<evidence type="ECO:0000313" key="13">
    <source>
        <dbReference type="EMBL" id="CAB5012854.1"/>
    </source>
</evidence>
<keyword evidence="5 7" id="KW-1133">Transmembrane helix</keyword>
<feature type="transmembrane region" description="Helical" evidence="7">
    <location>
        <begin position="68"/>
        <end position="96"/>
    </location>
</feature>
<feature type="transmembrane region" description="Helical" evidence="7">
    <location>
        <begin position="12"/>
        <end position="32"/>
    </location>
</feature>
<evidence type="ECO:0000259" key="8">
    <source>
        <dbReference type="PROSITE" id="PS50928"/>
    </source>
</evidence>
<reference evidence="9" key="1">
    <citation type="submission" date="2020-05" db="EMBL/GenBank/DDBJ databases">
        <authorList>
            <person name="Chiriac C."/>
            <person name="Salcher M."/>
            <person name="Ghai R."/>
            <person name="Kavagutti S V."/>
        </authorList>
    </citation>
    <scope>NUCLEOTIDE SEQUENCE</scope>
</reference>
<feature type="transmembrane region" description="Helical" evidence="7">
    <location>
        <begin position="242"/>
        <end position="263"/>
    </location>
</feature>
<dbReference type="PANTHER" id="PTHR43744:SF12">
    <property type="entry name" value="ABC TRANSPORTER PERMEASE PROTEIN MG189-RELATED"/>
    <property type="match status" value="1"/>
</dbReference>
<evidence type="ECO:0000256" key="4">
    <source>
        <dbReference type="ARBA" id="ARBA00022692"/>
    </source>
</evidence>
<dbReference type="Pfam" id="PF00528">
    <property type="entry name" value="BPD_transp_1"/>
    <property type="match status" value="1"/>
</dbReference>
<name>A0A6J6B6M0_9ZZZZ</name>
<dbReference type="InterPro" id="IPR035906">
    <property type="entry name" value="MetI-like_sf"/>
</dbReference>
<evidence type="ECO:0000256" key="2">
    <source>
        <dbReference type="ARBA" id="ARBA00022448"/>
    </source>
</evidence>
<organism evidence="9">
    <name type="scientific">freshwater metagenome</name>
    <dbReference type="NCBI Taxonomy" id="449393"/>
    <lineage>
        <taxon>unclassified sequences</taxon>
        <taxon>metagenomes</taxon>
        <taxon>ecological metagenomes</taxon>
    </lineage>
</organism>
<dbReference type="SUPFAM" id="SSF161098">
    <property type="entry name" value="MetI-like"/>
    <property type="match status" value="1"/>
</dbReference>
<keyword evidence="3" id="KW-1003">Cell membrane</keyword>
<feature type="transmembrane region" description="Helical" evidence="7">
    <location>
        <begin position="188"/>
        <end position="209"/>
    </location>
</feature>
<evidence type="ECO:0000256" key="3">
    <source>
        <dbReference type="ARBA" id="ARBA00022475"/>
    </source>
</evidence>
<evidence type="ECO:0000256" key="5">
    <source>
        <dbReference type="ARBA" id="ARBA00022989"/>
    </source>
</evidence>
<comment type="subcellular location">
    <subcellularLocation>
        <location evidence="1">Cell membrane</location>
        <topology evidence="1">Multi-pass membrane protein</topology>
    </subcellularLocation>
</comment>
<dbReference type="EMBL" id="CAFBOX010000098">
    <property type="protein sequence ID" value="CAB4998784.1"/>
    <property type="molecule type" value="Genomic_DNA"/>
</dbReference>
<feature type="domain" description="ABC transmembrane type-1" evidence="8">
    <location>
        <begin position="72"/>
        <end position="263"/>
    </location>
</feature>
<evidence type="ECO:0000313" key="12">
    <source>
        <dbReference type="EMBL" id="CAB4998784.1"/>
    </source>
</evidence>
<dbReference type="GO" id="GO:0055085">
    <property type="term" value="P:transmembrane transport"/>
    <property type="evidence" value="ECO:0007669"/>
    <property type="project" value="InterPro"/>
</dbReference>
<dbReference type="AlphaFoldDB" id="A0A6J6B6M0"/>
<protein>
    <submittedName>
        <fullName evidence="9">Unannotated protein</fullName>
    </submittedName>
</protein>
<dbReference type="EMBL" id="CAEZWZ010000100">
    <property type="protein sequence ID" value="CAB4674649.1"/>
    <property type="molecule type" value="Genomic_DNA"/>
</dbReference>
<dbReference type="EMBL" id="CAFABD010000039">
    <property type="protein sequence ID" value="CAB4821499.1"/>
    <property type="molecule type" value="Genomic_DNA"/>
</dbReference>
<keyword evidence="6 7" id="KW-0472">Membrane</keyword>
<accession>A0A6J6B6M0</accession>
<dbReference type="PROSITE" id="PS50928">
    <property type="entry name" value="ABC_TM1"/>
    <property type="match status" value="1"/>
</dbReference>